<reference evidence="3" key="1">
    <citation type="submission" date="2022-08" db="EMBL/GenBank/DDBJ databases">
        <title>A Global Phylogenomic Analysis of the Shiitake Genus Lentinula.</title>
        <authorList>
            <consortium name="DOE Joint Genome Institute"/>
            <person name="Sierra-Patev S."/>
            <person name="Min B."/>
            <person name="Naranjo-Ortiz M."/>
            <person name="Looney B."/>
            <person name="Konkel Z."/>
            <person name="Slot J.C."/>
            <person name="Sakamoto Y."/>
            <person name="Steenwyk J.L."/>
            <person name="Rokas A."/>
            <person name="Carro J."/>
            <person name="Camarero S."/>
            <person name="Ferreira P."/>
            <person name="Molpeceres G."/>
            <person name="Ruiz-Duenas F.J."/>
            <person name="Serrano A."/>
            <person name="Henrissat B."/>
            <person name="Drula E."/>
            <person name="Hughes K.W."/>
            <person name="Mata J.L."/>
            <person name="Ishikawa N.K."/>
            <person name="Vargas-Isla R."/>
            <person name="Ushijima S."/>
            <person name="Smith C.A."/>
            <person name="Ahrendt S."/>
            <person name="Andreopoulos W."/>
            <person name="He G."/>
            <person name="Labutti K."/>
            <person name="Lipzen A."/>
            <person name="Ng V."/>
            <person name="Riley R."/>
            <person name="Sandor L."/>
            <person name="Barry K."/>
            <person name="Martinez A.T."/>
            <person name="Xiao Y."/>
            <person name="Gibbons J.G."/>
            <person name="Terashima K."/>
            <person name="Grigoriev I.V."/>
            <person name="Hibbett D.S."/>
        </authorList>
    </citation>
    <scope>NUCLEOTIDE SEQUENCE</scope>
    <source>
        <strain evidence="3">JLM2183</strain>
    </source>
</reference>
<accession>A0A9W9A2J0</accession>
<sequence length="751" mass="86024">MIPEIPLQDYIDNIWPSLPHSLEDNVDAITRILEENGIIDVFNDRWAAFPVDPVKAHEQEGVVYQGLTNIFDAVAAAAKKIDSSLQQTFSLIVKGNVPMYSDRGASSRPDAFNKLLTKNKEAQDQAKQKEEEEAPAKENTAEKTQNKKPNNERHFVYDLANPQQFKLSDSQNDANDDFAKLIYDMEQILALDPCRRFTFGTTIENRSTRLWFLSRATLLRTKPFDFIAERHQLVRIFVSLAFSSTTHMGWDPTITCSRADQAERRQYTIEISSQFYTTVDVLSNSVADSPLGRATRVWKVRDSGGEIRVLKDVWLETDRLEEHKIRDAILADARALKEGEGDNYDEQLEKRMLNPMAYWRVRVGGEEDDTGTVMLGGYDLDNAPKVNLIAPKTPSSVDTQSVAMSTPADRDSTPLSSTTVEPHQSSASVQPTEHSHPQRTILERASERETQRHSTHHRYHYRIVFAQCATTIYDERSLENVFRALVEVVKALYVLHLAGWVHRDISGGNVYWYKDGNIGLIGDFEYAIRMSDRGRHDVRTGTPFFMAAETLVNGYLFTSAKRKLMAKSQTRIDFNFTKKKSTNKPRVVVPPVPFAYNPLHDLESVWWIINYVIFFNDDESNSSNDPSRRQRKMHELFHGRLDVNGREVFLRDFHRLPHAEKYLSLSFAPALEIIMDLAEILTTAYTNSEKIYPDKIDDQFFIIHNDFLDQLISEGHLDRFSAITLAPVKENAKKWTNAMPPEAERLMKHSR</sequence>
<dbReference type="Pfam" id="PF17667">
    <property type="entry name" value="Pkinase_fungal"/>
    <property type="match status" value="1"/>
</dbReference>
<feature type="region of interest" description="Disordered" evidence="1">
    <location>
        <begin position="390"/>
        <end position="439"/>
    </location>
</feature>
<proteinExistence type="predicted"/>
<evidence type="ECO:0000256" key="1">
    <source>
        <dbReference type="SAM" id="MobiDB-lite"/>
    </source>
</evidence>
<keyword evidence="4" id="KW-1185">Reference proteome</keyword>
<gene>
    <name evidence="3" type="ORF">J3R30DRAFT_3338776</name>
</gene>
<feature type="region of interest" description="Disordered" evidence="1">
    <location>
        <begin position="120"/>
        <end position="151"/>
    </location>
</feature>
<evidence type="ECO:0000313" key="4">
    <source>
        <dbReference type="Proteomes" id="UP001150266"/>
    </source>
</evidence>
<dbReference type="InterPro" id="IPR011009">
    <property type="entry name" value="Kinase-like_dom_sf"/>
</dbReference>
<evidence type="ECO:0000313" key="3">
    <source>
        <dbReference type="EMBL" id="KAJ4472966.1"/>
    </source>
</evidence>
<dbReference type="Gene3D" id="1.10.510.10">
    <property type="entry name" value="Transferase(Phosphotransferase) domain 1"/>
    <property type="match status" value="1"/>
</dbReference>
<dbReference type="PANTHER" id="PTHR38248:SF2">
    <property type="entry name" value="FUNK1 11"/>
    <property type="match status" value="1"/>
</dbReference>
<dbReference type="OrthoDB" id="312874at2759"/>
<name>A0A9W9A2J0_9AGAR</name>
<organism evidence="3 4">
    <name type="scientific">Lentinula aciculospora</name>
    <dbReference type="NCBI Taxonomy" id="153920"/>
    <lineage>
        <taxon>Eukaryota</taxon>
        <taxon>Fungi</taxon>
        <taxon>Dikarya</taxon>
        <taxon>Basidiomycota</taxon>
        <taxon>Agaricomycotina</taxon>
        <taxon>Agaricomycetes</taxon>
        <taxon>Agaricomycetidae</taxon>
        <taxon>Agaricales</taxon>
        <taxon>Marasmiineae</taxon>
        <taxon>Omphalotaceae</taxon>
        <taxon>Lentinula</taxon>
    </lineage>
</organism>
<dbReference type="PANTHER" id="PTHR38248">
    <property type="entry name" value="FUNK1 6"/>
    <property type="match status" value="1"/>
</dbReference>
<feature type="compositionally biased region" description="Polar residues" evidence="1">
    <location>
        <begin position="393"/>
        <end position="404"/>
    </location>
</feature>
<dbReference type="SUPFAM" id="SSF56112">
    <property type="entry name" value="Protein kinase-like (PK-like)"/>
    <property type="match status" value="1"/>
</dbReference>
<dbReference type="EMBL" id="JAOTPV010000018">
    <property type="protein sequence ID" value="KAJ4472966.1"/>
    <property type="molecule type" value="Genomic_DNA"/>
</dbReference>
<dbReference type="Proteomes" id="UP001150266">
    <property type="component" value="Unassembled WGS sequence"/>
</dbReference>
<protein>
    <recommendedName>
        <fullName evidence="2">Fungal-type protein kinase domain-containing protein</fullName>
    </recommendedName>
</protein>
<feature type="compositionally biased region" description="Polar residues" evidence="1">
    <location>
        <begin position="413"/>
        <end position="432"/>
    </location>
</feature>
<dbReference type="AlphaFoldDB" id="A0A9W9A2J0"/>
<evidence type="ECO:0000259" key="2">
    <source>
        <dbReference type="Pfam" id="PF17667"/>
    </source>
</evidence>
<comment type="caution">
    <text evidence="3">The sequence shown here is derived from an EMBL/GenBank/DDBJ whole genome shotgun (WGS) entry which is preliminary data.</text>
</comment>
<feature type="domain" description="Fungal-type protein kinase" evidence="2">
    <location>
        <begin position="143"/>
        <end position="612"/>
    </location>
</feature>
<dbReference type="InterPro" id="IPR040976">
    <property type="entry name" value="Pkinase_fungal"/>
</dbReference>